<protein>
    <submittedName>
        <fullName evidence="1">16725_t:CDS:1</fullName>
    </submittedName>
</protein>
<keyword evidence="2" id="KW-1185">Reference proteome</keyword>
<feature type="non-terminal residue" evidence="1">
    <location>
        <position position="1"/>
    </location>
</feature>
<evidence type="ECO:0000313" key="2">
    <source>
        <dbReference type="Proteomes" id="UP000789396"/>
    </source>
</evidence>
<gene>
    <name evidence="1" type="ORF">RFULGI_LOCUS13107</name>
</gene>
<organism evidence="1 2">
    <name type="scientific">Racocetra fulgida</name>
    <dbReference type="NCBI Taxonomy" id="60492"/>
    <lineage>
        <taxon>Eukaryota</taxon>
        <taxon>Fungi</taxon>
        <taxon>Fungi incertae sedis</taxon>
        <taxon>Mucoromycota</taxon>
        <taxon>Glomeromycotina</taxon>
        <taxon>Glomeromycetes</taxon>
        <taxon>Diversisporales</taxon>
        <taxon>Gigasporaceae</taxon>
        <taxon>Racocetra</taxon>
    </lineage>
</organism>
<feature type="non-terminal residue" evidence="1">
    <location>
        <position position="277"/>
    </location>
</feature>
<accession>A0A9N9IP73</accession>
<name>A0A9N9IP73_9GLOM</name>
<reference evidence="1" key="1">
    <citation type="submission" date="2021-06" db="EMBL/GenBank/DDBJ databases">
        <authorList>
            <person name="Kallberg Y."/>
            <person name="Tangrot J."/>
            <person name="Rosling A."/>
        </authorList>
    </citation>
    <scope>NUCLEOTIDE SEQUENCE</scope>
    <source>
        <strain evidence="1">IN212</strain>
    </source>
</reference>
<dbReference type="EMBL" id="CAJVPZ010033396">
    <property type="protein sequence ID" value="CAG8744212.1"/>
    <property type="molecule type" value="Genomic_DNA"/>
</dbReference>
<evidence type="ECO:0000313" key="1">
    <source>
        <dbReference type="EMBL" id="CAG8744212.1"/>
    </source>
</evidence>
<dbReference type="OrthoDB" id="2432629at2759"/>
<sequence length="277" mass="31548">SFTPFQFNAGIQSTQSVESFNGIIKKALNSASTLCDIEKIINKRHEDESQYCKLIDLKDQYMTIGLLHLSSQFFSSVDAILVQFLTPPILSWQRFQISQSFIYEGSLVPYSIEASELETINDYFIEDVLDEPQTTLQSLLNRKCISQRNRYGIAFSTAKTAINVALETIKVAELVRLLKDFIAMNQKKHEGDMDEPKENVNTENYNSKEDQDTEEIILLQEHLIDQITSPNVTKLCDAPHKRRIKAVTELSKGKALNEVTNIVQEADHSETSSRQQH</sequence>
<dbReference type="AlphaFoldDB" id="A0A9N9IP73"/>
<dbReference type="Proteomes" id="UP000789396">
    <property type="component" value="Unassembled WGS sequence"/>
</dbReference>
<comment type="caution">
    <text evidence="1">The sequence shown here is derived from an EMBL/GenBank/DDBJ whole genome shotgun (WGS) entry which is preliminary data.</text>
</comment>
<proteinExistence type="predicted"/>